<dbReference type="Proteomes" id="UP000265520">
    <property type="component" value="Unassembled WGS sequence"/>
</dbReference>
<sequence length="314" mass="35739">MTRFEDNLPWKKFIHQWSSAQENDSSAELNRALSLYEALEYSYNVNWMKETDYLSPSCFMYLVERLLLLTSCRKGLMFATKSSLIEWLNYQDENSLANLSLTPGINMTNVHKFIARILQELINNQNGTINWIRKSNIDVKNYLPLFVLRLIVSLCLLHLSTRKYLEPLCTLLGKSHITSQLPLEFCDVLKKGRKVMDLKVIAQALKVIDNPLVIVKLGNSSSKVVCPDAVVVDLMVCRQKELILQMLFPDRVDNVDGESAASDSTSKESLSCGSVSTDMYTNFDLVWDSLEDLISTIEKADFNRESPDSNTMKA</sequence>
<comment type="caution">
    <text evidence="1">The sequence shown here is derived from an EMBL/GenBank/DDBJ whole genome shotgun (WGS) entry which is preliminary data.</text>
</comment>
<name>A0A392NTW1_9FABA</name>
<dbReference type="PANTHER" id="PTHR21529:SF4">
    <property type="entry name" value="TPR AND ANKYRIN REPEAT-CONTAINING PROTEIN 1"/>
    <property type="match status" value="1"/>
</dbReference>
<dbReference type="AlphaFoldDB" id="A0A392NTW1"/>
<keyword evidence="2" id="KW-1185">Reference proteome</keyword>
<evidence type="ECO:0000313" key="2">
    <source>
        <dbReference type="Proteomes" id="UP000265520"/>
    </source>
</evidence>
<evidence type="ECO:0000313" key="1">
    <source>
        <dbReference type="EMBL" id="MCI02834.1"/>
    </source>
</evidence>
<dbReference type="PANTHER" id="PTHR21529">
    <property type="entry name" value="MAMMARY TURMOR VIRUS RECEPTOR HOMOLOG 1, 2 MTVR1, 2"/>
    <property type="match status" value="1"/>
</dbReference>
<protein>
    <submittedName>
        <fullName evidence="1">Uncharacterized protein</fullName>
    </submittedName>
</protein>
<proteinExistence type="predicted"/>
<dbReference type="EMBL" id="LXQA010050356">
    <property type="protein sequence ID" value="MCI02834.1"/>
    <property type="molecule type" value="Genomic_DNA"/>
</dbReference>
<feature type="non-terminal residue" evidence="1">
    <location>
        <position position="314"/>
    </location>
</feature>
<dbReference type="InterPro" id="IPR039904">
    <property type="entry name" value="TRANK1"/>
</dbReference>
<reference evidence="1 2" key="1">
    <citation type="journal article" date="2018" name="Front. Plant Sci.">
        <title>Red Clover (Trifolium pratense) and Zigzag Clover (T. medium) - A Picture of Genomic Similarities and Differences.</title>
        <authorList>
            <person name="Dluhosova J."/>
            <person name="Istvanek J."/>
            <person name="Nedelnik J."/>
            <person name="Repkova J."/>
        </authorList>
    </citation>
    <scope>NUCLEOTIDE SEQUENCE [LARGE SCALE GENOMIC DNA]</scope>
    <source>
        <strain evidence="2">cv. 10/8</strain>
        <tissue evidence="1">Leaf</tissue>
    </source>
</reference>
<accession>A0A392NTW1</accession>
<organism evidence="1 2">
    <name type="scientific">Trifolium medium</name>
    <dbReference type="NCBI Taxonomy" id="97028"/>
    <lineage>
        <taxon>Eukaryota</taxon>
        <taxon>Viridiplantae</taxon>
        <taxon>Streptophyta</taxon>
        <taxon>Embryophyta</taxon>
        <taxon>Tracheophyta</taxon>
        <taxon>Spermatophyta</taxon>
        <taxon>Magnoliopsida</taxon>
        <taxon>eudicotyledons</taxon>
        <taxon>Gunneridae</taxon>
        <taxon>Pentapetalae</taxon>
        <taxon>rosids</taxon>
        <taxon>fabids</taxon>
        <taxon>Fabales</taxon>
        <taxon>Fabaceae</taxon>
        <taxon>Papilionoideae</taxon>
        <taxon>50 kb inversion clade</taxon>
        <taxon>NPAAA clade</taxon>
        <taxon>Hologalegina</taxon>
        <taxon>IRL clade</taxon>
        <taxon>Trifolieae</taxon>
        <taxon>Trifolium</taxon>
    </lineage>
</organism>